<keyword evidence="2" id="KW-1185">Reference proteome</keyword>
<accession>A0A9W9GJX3</accession>
<name>A0A9W9GJX3_9EURO</name>
<reference evidence="1" key="1">
    <citation type="submission" date="2022-11" db="EMBL/GenBank/DDBJ databases">
        <authorList>
            <person name="Petersen C."/>
        </authorList>
    </citation>
    <scope>NUCLEOTIDE SEQUENCE</scope>
    <source>
        <strain evidence="1">IBT 22155</strain>
    </source>
</reference>
<reference evidence="1" key="2">
    <citation type="journal article" date="2023" name="IMA Fungus">
        <title>Comparative genomic study of the Penicillium genus elucidates a diverse pangenome and 15 lateral gene transfer events.</title>
        <authorList>
            <person name="Petersen C."/>
            <person name="Sorensen T."/>
            <person name="Nielsen M.R."/>
            <person name="Sondergaard T.E."/>
            <person name="Sorensen J.L."/>
            <person name="Fitzpatrick D.A."/>
            <person name="Frisvad J.C."/>
            <person name="Nielsen K.L."/>
        </authorList>
    </citation>
    <scope>NUCLEOTIDE SEQUENCE</scope>
    <source>
        <strain evidence="1">IBT 22155</strain>
    </source>
</reference>
<dbReference type="GeneID" id="81408967"/>
<sequence length="242" mass="27357">MADFHFTDQKLSNDLISSISSLLDSIDVPNLLWGNYLLTIYGVPTIVDEAAFVIPDDLIEIAFSSLTSAGFLPCIQSNCRHSETPRVPPASKHLHIDDEIAVSLYRKSDVLWEFEDLRFMPENNLVILASDTRLPSATPGHGRGRFSHPCTVKIPSAEKYCGAVILLLCRDYDSSYATYWMAILCYLLEYVDGTDIFDESRLQEGCRKFYHAAKVGDPEMYSILDELRLVLIEERRLPLISD</sequence>
<protein>
    <submittedName>
        <fullName evidence="1">Uncharacterized protein</fullName>
    </submittedName>
</protein>
<comment type="caution">
    <text evidence="1">The sequence shown here is derived from an EMBL/GenBank/DDBJ whole genome shotgun (WGS) entry which is preliminary data.</text>
</comment>
<organism evidence="1 2">
    <name type="scientific">Penicillium bovifimosum</name>
    <dbReference type="NCBI Taxonomy" id="126998"/>
    <lineage>
        <taxon>Eukaryota</taxon>
        <taxon>Fungi</taxon>
        <taxon>Dikarya</taxon>
        <taxon>Ascomycota</taxon>
        <taxon>Pezizomycotina</taxon>
        <taxon>Eurotiomycetes</taxon>
        <taxon>Eurotiomycetidae</taxon>
        <taxon>Eurotiales</taxon>
        <taxon>Aspergillaceae</taxon>
        <taxon>Penicillium</taxon>
    </lineage>
</organism>
<proteinExistence type="predicted"/>
<evidence type="ECO:0000313" key="1">
    <source>
        <dbReference type="EMBL" id="KAJ5121092.1"/>
    </source>
</evidence>
<dbReference type="Proteomes" id="UP001149079">
    <property type="component" value="Unassembled WGS sequence"/>
</dbReference>
<gene>
    <name evidence="1" type="ORF">N7515_009053</name>
</gene>
<dbReference type="EMBL" id="JAPQKL010000007">
    <property type="protein sequence ID" value="KAJ5121092.1"/>
    <property type="molecule type" value="Genomic_DNA"/>
</dbReference>
<dbReference type="AlphaFoldDB" id="A0A9W9GJX3"/>
<evidence type="ECO:0000313" key="2">
    <source>
        <dbReference type="Proteomes" id="UP001149079"/>
    </source>
</evidence>
<dbReference type="RefSeq" id="XP_056517596.1">
    <property type="nucleotide sequence ID" value="XM_056669797.1"/>
</dbReference>
<dbReference type="OrthoDB" id="4499271at2759"/>